<dbReference type="EMBL" id="VFWZ01000006">
    <property type="protein sequence ID" value="TPN83916.1"/>
    <property type="molecule type" value="Genomic_DNA"/>
</dbReference>
<dbReference type="Proteomes" id="UP000315540">
    <property type="component" value="Unassembled WGS sequence"/>
</dbReference>
<comment type="caution">
    <text evidence="1">The sequence shown here is derived from an EMBL/GenBank/DDBJ whole genome shotgun (WGS) entry which is preliminary data.</text>
</comment>
<dbReference type="RefSeq" id="WP_140595224.1">
    <property type="nucleotide sequence ID" value="NZ_VFWZ01000006.1"/>
</dbReference>
<proteinExistence type="predicted"/>
<keyword evidence="2" id="KW-1185">Reference proteome</keyword>
<dbReference type="InterPro" id="IPR005901">
    <property type="entry name" value="GLPGLI"/>
</dbReference>
<reference evidence="1 2" key="1">
    <citation type="submission" date="2019-06" db="EMBL/GenBank/DDBJ databases">
        <authorList>
            <person name="Meng X."/>
        </authorList>
    </citation>
    <scope>NUCLEOTIDE SEQUENCE [LARGE SCALE GENOMIC DNA]</scope>
    <source>
        <strain evidence="1 2">M625</strain>
    </source>
</reference>
<gene>
    <name evidence="1" type="ORF">FHK87_18300</name>
</gene>
<name>A0A504IZG6_9FLAO</name>
<evidence type="ECO:0000313" key="1">
    <source>
        <dbReference type="EMBL" id="TPN83916.1"/>
    </source>
</evidence>
<dbReference type="AlphaFoldDB" id="A0A504IZG6"/>
<dbReference type="Pfam" id="PF09697">
    <property type="entry name" value="Porph_ging"/>
    <property type="match status" value="1"/>
</dbReference>
<organism evidence="1 2">
    <name type="scientific">Aquimarina algicola</name>
    <dbReference type="NCBI Taxonomy" id="2589995"/>
    <lineage>
        <taxon>Bacteria</taxon>
        <taxon>Pseudomonadati</taxon>
        <taxon>Bacteroidota</taxon>
        <taxon>Flavobacteriia</taxon>
        <taxon>Flavobacteriales</taxon>
        <taxon>Flavobacteriaceae</taxon>
        <taxon>Aquimarina</taxon>
    </lineage>
</organism>
<protein>
    <submittedName>
        <fullName evidence="1">GLPGLI family protein</fullName>
    </submittedName>
</protein>
<sequence>MLIRLKFFKFYFFLIFLLSYKISTGQNQGIITYQKRMTSLMSEKEETKKLAKTKPKYYKTIVNMDTNMKLLLDNMEFALQFKEEESVFEVENTLEHEKNRFLQAALRYGIGEGLYYTNTTSEESLYQTKAIGQTFIVTSKKINWILINETKKIGKYNCYKAKYIEKTKGYEGKEYEKEIIAWYTPEVPVRFGPAGFGNLPGLIISLEYGEFVDFIVKRIDLHPKKKIVIKKPEKGELVTEEDFKKRLDIAMDNAKN</sequence>
<dbReference type="NCBIfam" id="TIGR01200">
    <property type="entry name" value="GLPGLI"/>
    <property type="match status" value="1"/>
</dbReference>
<dbReference type="OrthoDB" id="1068986at2"/>
<evidence type="ECO:0000313" key="2">
    <source>
        <dbReference type="Proteomes" id="UP000315540"/>
    </source>
</evidence>
<accession>A0A504IZG6</accession>